<dbReference type="EMBL" id="CAJRAF010000001">
    <property type="protein sequence ID" value="CAG4995114.1"/>
    <property type="molecule type" value="Genomic_DNA"/>
</dbReference>
<comment type="caution">
    <text evidence="1">The sequence shown here is derived from an EMBL/GenBank/DDBJ whole genome shotgun (WGS) entry which is preliminary data.</text>
</comment>
<accession>A0A916J960</accession>
<reference evidence="1" key="1">
    <citation type="submission" date="2021-04" db="EMBL/GenBank/DDBJ databases">
        <authorList>
            <person name="Rodrigo-Torres L."/>
            <person name="Arahal R. D."/>
            <person name="Lucena T."/>
        </authorList>
    </citation>
    <scope>NUCLEOTIDE SEQUENCE</scope>
    <source>
        <strain evidence="1">CECT 9275</strain>
    </source>
</reference>
<sequence length="175" mass="20085">MNFSVLRGADTPWGTAFATQLAGQHRHLILLGKHDDALQVLNGEIQRQYPVHVHHYAVDETLMSSIVTVCDHINMNFEVDLLVHYRELCDNRKLTDYRIKELDQKLKTDYLASLLFTHQLLPNLLLHADARILEYAVSTYGEETSFEKLTSYTPGGFTESCLHPGTDFFQGLFRF</sequence>
<dbReference type="InterPro" id="IPR036291">
    <property type="entry name" value="NAD(P)-bd_dom_sf"/>
</dbReference>
<evidence type="ECO:0000313" key="1">
    <source>
        <dbReference type="EMBL" id="CAG4995114.1"/>
    </source>
</evidence>
<keyword evidence="2" id="KW-1185">Reference proteome</keyword>
<protein>
    <submittedName>
        <fullName evidence="1">Uncharacterized protein</fullName>
    </submittedName>
</protein>
<name>A0A916J960_9BACT</name>
<proteinExistence type="predicted"/>
<dbReference type="AlphaFoldDB" id="A0A916J960"/>
<organism evidence="1 2">
    <name type="scientific">Dyadobacter helix</name>
    <dbReference type="NCBI Taxonomy" id="2822344"/>
    <lineage>
        <taxon>Bacteria</taxon>
        <taxon>Pseudomonadati</taxon>
        <taxon>Bacteroidota</taxon>
        <taxon>Cytophagia</taxon>
        <taxon>Cytophagales</taxon>
        <taxon>Spirosomataceae</taxon>
        <taxon>Dyadobacter</taxon>
    </lineage>
</organism>
<evidence type="ECO:0000313" key="2">
    <source>
        <dbReference type="Proteomes" id="UP000680038"/>
    </source>
</evidence>
<dbReference type="Proteomes" id="UP000680038">
    <property type="component" value="Unassembled WGS sequence"/>
</dbReference>
<gene>
    <name evidence="1" type="ORF">DYBT9275_01552</name>
</gene>
<dbReference type="RefSeq" id="WP_215238190.1">
    <property type="nucleotide sequence ID" value="NZ_CAJRAF010000001.1"/>
</dbReference>
<dbReference type="Gene3D" id="3.40.50.720">
    <property type="entry name" value="NAD(P)-binding Rossmann-like Domain"/>
    <property type="match status" value="1"/>
</dbReference>
<dbReference type="SUPFAM" id="SSF51735">
    <property type="entry name" value="NAD(P)-binding Rossmann-fold domains"/>
    <property type="match status" value="1"/>
</dbReference>